<sequence length="154" mass="17374">MPVVERVIKAPPERVFAVLADGWSYSDWVVGTAHIRGVDPGWPEPGTKLYYQAGLWPLTVSDSTLALESQPPSRLVLRPRLRMLAQVIVRFELQPVAADATRVTLTENIEQGPVRWVWTRVNDIAMHARNVESLRRLADLVERGTDGQRPADER</sequence>
<dbReference type="CDD" id="cd07812">
    <property type="entry name" value="SRPBCC"/>
    <property type="match status" value="1"/>
</dbReference>
<name>A0A2W4IRU1_9PSEU</name>
<protein>
    <submittedName>
        <fullName evidence="1">Polyketide cyclase</fullName>
    </submittedName>
</protein>
<reference evidence="1" key="1">
    <citation type="submission" date="2018-05" db="EMBL/GenBank/DDBJ databases">
        <authorList>
            <person name="Lanie J.A."/>
            <person name="Ng W.-L."/>
            <person name="Kazmierczak K.M."/>
            <person name="Andrzejewski T.M."/>
            <person name="Davidsen T.M."/>
            <person name="Wayne K.J."/>
            <person name="Tettelin H."/>
            <person name="Glass J.I."/>
            <person name="Rusch D."/>
            <person name="Podicherti R."/>
            <person name="Tsui H.-C.T."/>
            <person name="Winkler M.E."/>
        </authorList>
    </citation>
    <scope>NUCLEOTIDE SEQUENCE</scope>
    <source>
        <strain evidence="1">ZC4RG45</strain>
    </source>
</reference>
<dbReference type="EMBL" id="QGUI01001112">
    <property type="protein sequence ID" value="PZM88355.1"/>
    <property type="molecule type" value="Genomic_DNA"/>
</dbReference>
<proteinExistence type="predicted"/>
<evidence type="ECO:0000313" key="1">
    <source>
        <dbReference type="EMBL" id="PZM88355.1"/>
    </source>
</evidence>
<dbReference type="Pfam" id="PF10604">
    <property type="entry name" value="Polyketide_cyc2"/>
    <property type="match status" value="1"/>
</dbReference>
<dbReference type="InterPro" id="IPR019587">
    <property type="entry name" value="Polyketide_cyclase/dehydratase"/>
</dbReference>
<organism evidence="1">
    <name type="scientific">Thermocrispum agreste</name>
    <dbReference type="NCBI Taxonomy" id="37925"/>
    <lineage>
        <taxon>Bacteria</taxon>
        <taxon>Bacillati</taxon>
        <taxon>Actinomycetota</taxon>
        <taxon>Actinomycetes</taxon>
        <taxon>Pseudonocardiales</taxon>
        <taxon>Pseudonocardiaceae</taxon>
        <taxon>Thermocrispum</taxon>
    </lineage>
</organism>
<dbReference type="SUPFAM" id="SSF55961">
    <property type="entry name" value="Bet v1-like"/>
    <property type="match status" value="1"/>
</dbReference>
<comment type="caution">
    <text evidence="1">The sequence shown here is derived from an EMBL/GenBank/DDBJ whole genome shotgun (WGS) entry which is preliminary data.</text>
</comment>
<accession>A0A2W4IRU1</accession>
<dbReference type="InterPro" id="IPR023393">
    <property type="entry name" value="START-like_dom_sf"/>
</dbReference>
<gene>
    <name evidence="1" type="ORF">DIU77_20575</name>
</gene>
<dbReference type="Gene3D" id="3.30.530.20">
    <property type="match status" value="1"/>
</dbReference>
<dbReference type="AlphaFoldDB" id="A0A2W4IRU1"/>